<dbReference type="EMBL" id="DAARFV010000015">
    <property type="protein sequence ID" value="HAE2254881.1"/>
    <property type="molecule type" value="Genomic_DNA"/>
</dbReference>
<reference evidence="1" key="1">
    <citation type="journal article" date="2018" name="Genome Biol.">
        <title>SKESA: strategic k-mer extension for scrupulous assemblies.</title>
        <authorList>
            <person name="Souvorov A."/>
            <person name="Agarwala R."/>
            <person name="Lipman D.J."/>
        </authorList>
    </citation>
    <scope>NUCLEOTIDE SEQUENCE</scope>
    <source>
        <strain evidence="1">DMS 203/74</strain>
    </source>
</reference>
<protein>
    <submittedName>
        <fullName evidence="1">Uncharacterized protein</fullName>
    </submittedName>
</protein>
<sequence>MRASLLIFKIKAIKFSWIENKSYPVRGAKYRKQTFTDVCFLHLYQSIIPFFRFTLVH</sequence>
<name>A0A727Z8F4_SALEB</name>
<comment type="caution">
    <text evidence="1">The sequence shown here is derived from an EMBL/GenBank/DDBJ whole genome shotgun (WGS) entry which is preliminary data.</text>
</comment>
<organism evidence="1">
    <name type="scientific">Salmonella paratyphi B</name>
    <name type="common">Salmonella enterica subsp. enterica serovar Paratyphi B</name>
    <dbReference type="NCBI Taxonomy" id="57045"/>
    <lineage>
        <taxon>Bacteria</taxon>
        <taxon>Pseudomonadati</taxon>
        <taxon>Pseudomonadota</taxon>
        <taxon>Gammaproteobacteria</taxon>
        <taxon>Enterobacterales</taxon>
        <taxon>Enterobacteriaceae</taxon>
        <taxon>Salmonella</taxon>
    </lineage>
</organism>
<reference evidence="1" key="2">
    <citation type="submission" date="2018-07" db="EMBL/GenBank/DDBJ databases">
        <authorList>
            <consortium name="NCBI Pathogen Detection Project"/>
        </authorList>
    </citation>
    <scope>NUCLEOTIDE SEQUENCE</scope>
    <source>
        <strain evidence="1">DMS 203/74</strain>
    </source>
</reference>
<evidence type="ECO:0000313" key="1">
    <source>
        <dbReference type="EMBL" id="HAE2254881.1"/>
    </source>
</evidence>
<gene>
    <name evidence="1" type="ORF">GNB74_003241</name>
</gene>
<proteinExistence type="predicted"/>
<accession>A0A727Z8F4</accession>
<dbReference type="AlphaFoldDB" id="A0A727Z8F4"/>